<evidence type="ECO:0000313" key="14">
    <source>
        <dbReference type="EMBL" id="EIM07150.1"/>
    </source>
</evidence>
<dbReference type="PROSITE" id="PS50109">
    <property type="entry name" value="HIS_KIN"/>
    <property type="match status" value="2"/>
</dbReference>
<dbReference type="InterPro" id="IPR004358">
    <property type="entry name" value="Sig_transdc_His_kin-like_C"/>
</dbReference>
<dbReference type="GO" id="GO:0005886">
    <property type="term" value="C:plasma membrane"/>
    <property type="evidence" value="ECO:0007669"/>
    <property type="project" value="UniProtKB-SubCell"/>
</dbReference>
<dbReference type="FunFam" id="3.30.565.10:FF:000006">
    <property type="entry name" value="Sensor histidine kinase WalK"/>
    <property type="match status" value="1"/>
</dbReference>
<evidence type="ECO:0000256" key="9">
    <source>
        <dbReference type="ARBA" id="ARBA00023012"/>
    </source>
</evidence>
<dbReference type="InterPro" id="IPR001789">
    <property type="entry name" value="Sig_transdc_resp-reg_receiver"/>
</dbReference>
<comment type="caution">
    <text evidence="14">The sequence shown here is derived from an EMBL/GenBank/DDBJ whole genome shotgun (WGS) entry which is preliminary data.</text>
</comment>
<evidence type="ECO:0000256" key="8">
    <source>
        <dbReference type="ARBA" id="ARBA00022840"/>
    </source>
</evidence>
<dbReference type="InterPro" id="IPR011623">
    <property type="entry name" value="7TMR_DISM_rcpt_extracell_dom1"/>
</dbReference>
<keyword evidence="5" id="KW-0808">Transferase</keyword>
<dbReference type="RefSeq" id="WP_006829429.1">
    <property type="nucleotide sequence ID" value="NZ_AJYB01000020.1"/>
</dbReference>
<evidence type="ECO:0000256" key="5">
    <source>
        <dbReference type="ARBA" id="ARBA00022679"/>
    </source>
</evidence>
<dbReference type="EC" id="2.7.13.3" evidence="3"/>
<keyword evidence="9" id="KW-0902">Two-component regulatory system</keyword>
<feature type="transmembrane region" description="Helical" evidence="11">
    <location>
        <begin position="296"/>
        <end position="315"/>
    </location>
</feature>
<dbReference type="SMART" id="SM00448">
    <property type="entry name" value="REC"/>
    <property type="match status" value="1"/>
</dbReference>
<reference evidence="14 15" key="1">
    <citation type="journal article" date="2012" name="J. Bacteriol.">
        <title>Genome Sequence of the Antarctic Psychrophile Bacterium Planococcus antarcticus DSM 14505.</title>
        <authorList>
            <person name="Margolles A."/>
            <person name="Gueimonde M."/>
            <person name="Sanchez B."/>
        </authorList>
    </citation>
    <scope>NUCLEOTIDE SEQUENCE [LARGE SCALE GENOMIC DNA]</scope>
    <source>
        <strain evidence="14 15">DSM 14505</strain>
    </source>
</reference>
<comment type="catalytic activity">
    <reaction evidence="1">
        <text>ATP + protein L-histidine = ADP + protein N-phospho-L-histidine.</text>
        <dbReference type="EC" id="2.7.13.3"/>
    </reaction>
</comment>
<dbReference type="SUPFAM" id="SSF55874">
    <property type="entry name" value="ATPase domain of HSP90 chaperone/DNA topoisomerase II/histidine kinase"/>
    <property type="match status" value="2"/>
</dbReference>
<dbReference type="GO" id="GO:0000155">
    <property type="term" value="F:phosphorelay sensor kinase activity"/>
    <property type="evidence" value="ECO:0007669"/>
    <property type="project" value="InterPro"/>
</dbReference>
<evidence type="ECO:0000259" key="12">
    <source>
        <dbReference type="PROSITE" id="PS50109"/>
    </source>
</evidence>
<dbReference type="InterPro" id="IPR003594">
    <property type="entry name" value="HATPase_dom"/>
</dbReference>
<keyword evidence="11" id="KW-0812">Transmembrane</keyword>
<evidence type="ECO:0000256" key="4">
    <source>
        <dbReference type="ARBA" id="ARBA00022553"/>
    </source>
</evidence>
<dbReference type="InterPro" id="IPR011006">
    <property type="entry name" value="CheY-like_superfamily"/>
</dbReference>
<dbReference type="CDD" id="cd00075">
    <property type="entry name" value="HATPase"/>
    <property type="match status" value="1"/>
</dbReference>
<accession>A0AA87ILZ5</accession>
<dbReference type="PANTHER" id="PTHR43047">
    <property type="entry name" value="TWO-COMPONENT HISTIDINE PROTEIN KINASE"/>
    <property type="match status" value="1"/>
</dbReference>
<dbReference type="CDD" id="cd17546">
    <property type="entry name" value="REC_hyHK_CKI1_RcsC-like"/>
    <property type="match status" value="1"/>
</dbReference>
<feature type="transmembrane region" description="Helical" evidence="11">
    <location>
        <begin position="381"/>
        <end position="399"/>
    </location>
</feature>
<dbReference type="Pfam" id="PF07696">
    <property type="entry name" value="7TMR-DISMED2"/>
    <property type="match status" value="1"/>
</dbReference>
<keyword evidence="6" id="KW-0547">Nucleotide-binding</keyword>
<evidence type="ECO:0000256" key="1">
    <source>
        <dbReference type="ARBA" id="ARBA00000085"/>
    </source>
</evidence>
<dbReference type="CDD" id="cd00082">
    <property type="entry name" value="HisKA"/>
    <property type="match status" value="2"/>
</dbReference>
<dbReference type="PROSITE" id="PS50110">
    <property type="entry name" value="RESPONSE_REGULATORY"/>
    <property type="match status" value="1"/>
</dbReference>
<feature type="domain" description="Histidine kinase" evidence="12">
    <location>
        <begin position="862"/>
        <end position="1096"/>
    </location>
</feature>
<evidence type="ECO:0000256" key="3">
    <source>
        <dbReference type="ARBA" id="ARBA00012438"/>
    </source>
</evidence>
<feature type="transmembrane region" description="Helical" evidence="11">
    <location>
        <begin position="353"/>
        <end position="375"/>
    </location>
</feature>
<dbReference type="SMART" id="SM00388">
    <property type="entry name" value="HisKA"/>
    <property type="match status" value="2"/>
</dbReference>
<feature type="transmembrane region" description="Helical" evidence="11">
    <location>
        <begin position="228"/>
        <end position="245"/>
    </location>
</feature>
<feature type="modified residue" description="4-aspartylphosphate" evidence="10">
    <location>
        <position position="741"/>
    </location>
</feature>
<feature type="domain" description="Histidine kinase" evidence="12">
    <location>
        <begin position="440"/>
        <end position="654"/>
    </location>
</feature>
<dbReference type="Pfam" id="PF02518">
    <property type="entry name" value="HATPase_c"/>
    <property type="match status" value="2"/>
</dbReference>
<comment type="subcellular location">
    <subcellularLocation>
        <location evidence="2">Cell membrane</location>
        <topology evidence="2">Multi-pass membrane protein</topology>
    </subcellularLocation>
</comment>
<dbReference type="InterPro" id="IPR036890">
    <property type="entry name" value="HATPase_C_sf"/>
</dbReference>
<gene>
    <name evidence="14" type="ORF">A1A1_07127</name>
</gene>
<dbReference type="SUPFAM" id="SSF52172">
    <property type="entry name" value="CheY-like"/>
    <property type="match status" value="1"/>
</dbReference>
<feature type="domain" description="Response regulatory" evidence="13">
    <location>
        <begin position="692"/>
        <end position="808"/>
    </location>
</feature>
<keyword evidence="11" id="KW-0472">Membrane</keyword>
<evidence type="ECO:0000313" key="15">
    <source>
        <dbReference type="Proteomes" id="UP000004725"/>
    </source>
</evidence>
<dbReference type="Pfam" id="PF07695">
    <property type="entry name" value="7TMR-DISM_7TM"/>
    <property type="match status" value="1"/>
</dbReference>
<protein>
    <recommendedName>
        <fullName evidence="3">histidine kinase</fullName>
        <ecNumber evidence="3">2.7.13.3</ecNumber>
    </recommendedName>
</protein>
<proteinExistence type="predicted"/>
<keyword evidence="8" id="KW-0067">ATP-binding</keyword>
<dbReference type="PRINTS" id="PR00344">
    <property type="entry name" value="BCTRLSENSOR"/>
</dbReference>
<dbReference type="InterPro" id="IPR003661">
    <property type="entry name" value="HisK_dim/P_dom"/>
</dbReference>
<evidence type="ECO:0000256" key="10">
    <source>
        <dbReference type="PROSITE-ProRule" id="PRU00169"/>
    </source>
</evidence>
<dbReference type="Pfam" id="PF00512">
    <property type="entry name" value="HisKA"/>
    <property type="match status" value="2"/>
</dbReference>
<evidence type="ECO:0000256" key="6">
    <source>
        <dbReference type="ARBA" id="ARBA00022741"/>
    </source>
</evidence>
<evidence type="ECO:0000256" key="11">
    <source>
        <dbReference type="SAM" id="Phobius"/>
    </source>
</evidence>
<dbReference type="Pfam" id="PF00072">
    <property type="entry name" value="Response_reg"/>
    <property type="match status" value="1"/>
</dbReference>
<feature type="transmembrane region" description="Helical" evidence="11">
    <location>
        <begin position="199"/>
        <end position="221"/>
    </location>
</feature>
<dbReference type="Proteomes" id="UP000004725">
    <property type="component" value="Unassembled WGS sequence"/>
</dbReference>
<organism evidence="14 15">
    <name type="scientific">Planococcus antarcticus DSM 14505</name>
    <dbReference type="NCBI Taxonomy" id="1185653"/>
    <lineage>
        <taxon>Bacteria</taxon>
        <taxon>Bacillati</taxon>
        <taxon>Bacillota</taxon>
        <taxon>Bacilli</taxon>
        <taxon>Bacillales</taxon>
        <taxon>Caryophanaceae</taxon>
        <taxon>Planococcus</taxon>
    </lineage>
</organism>
<dbReference type="GO" id="GO:0005524">
    <property type="term" value="F:ATP binding"/>
    <property type="evidence" value="ECO:0007669"/>
    <property type="project" value="UniProtKB-KW"/>
</dbReference>
<dbReference type="PANTHER" id="PTHR43047:SF64">
    <property type="entry name" value="HISTIDINE KINASE CONTAINING CHEY-HOMOLOGOUS RECEIVER DOMAIN AND PAS DOMAIN-RELATED"/>
    <property type="match status" value="1"/>
</dbReference>
<evidence type="ECO:0000256" key="7">
    <source>
        <dbReference type="ARBA" id="ARBA00022777"/>
    </source>
</evidence>
<dbReference type="SUPFAM" id="SSF47384">
    <property type="entry name" value="Homodimeric domain of signal transducing histidine kinase"/>
    <property type="match status" value="2"/>
</dbReference>
<dbReference type="Gene3D" id="2.60.40.2380">
    <property type="match status" value="1"/>
</dbReference>
<dbReference type="AlphaFoldDB" id="A0AA87ILZ5"/>
<evidence type="ECO:0000256" key="2">
    <source>
        <dbReference type="ARBA" id="ARBA00004651"/>
    </source>
</evidence>
<dbReference type="InterPro" id="IPR036097">
    <property type="entry name" value="HisK_dim/P_sf"/>
</dbReference>
<dbReference type="Gene3D" id="3.30.565.10">
    <property type="entry name" value="Histidine kinase-like ATPase, C-terminal domain"/>
    <property type="match status" value="2"/>
</dbReference>
<keyword evidence="7" id="KW-0418">Kinase</keyword>
<dbReference type="Gene3D" id="1.10.287.130">
    <property type="match status" value="2"/>
</dbReference>
<dbReference type="EMBL" id="AJYB01000020">
    <property type="protein sequence ID" value="EIM07150.1"/>
    <property type="molecule type" value="Genomic_DNA"/>
</dbReference>
<name>A0AA87ILZ5_9BACL</name>
<keyword evidence="4 10" id="KW-0597">Phosphoprotein</keyword>
<dbReference type="InterPro" id="IPR005467">
    <property type="entry name" value="His_kinase_dom"/>
</dbReference>
<feature type="transmembrane region" description="Helical" evidence="11">
    <location>
        <begin position="7"/>
        <end position="25"/>
    </location>
</feature>
<keyword evidence="11" id="KW-1133">Transmembrane helix</keyword>
<feature type="transmembrane region" description="Helical" evidence="11">
    <location>
        <begin position="321"/>
        <end position="341"/>
    </location>
</feature>
<dbReference type="Gene3D" id="3.40.50.2300">
    <property type="match status" value="1"/>
</dbReference>
<sequence>MKKSYCGTSIIIRIFCTLWVCFFFLDIEKTSANYGDTDAVVLTAKVDEVPLAKHLLILRDTEGTLEIDELLQPPHSWKFVSNEKEIPNEGLSSGVYWLRFTIKDNSDDRQWLLEVANSSLETVTLYSPQPSGEYSAIPLGNSISDSEKTYLQSKLVFQLLLPNEEATTFFLRVGSQGAMHLPLTIWEQEAFEAQSQQTAAIVGLLSGMSLLFMVYCIKWFFNYQQKNFLYLLLSSLSVLIVSSTWTEMSLASIWPELGGWNRQIAWVSFGAAGISVVFITKELVTDVLQLRWLPTAIKTMTVFVLFSIVLSFFSYRIAGVVLFFVVFLSVALSFGVSFHAWKKGHLFVASYAVALFLSIVALIVSFLTVAAILPYETNIQYGLYLVTGISVLFIANALLAKEKINLEKKEQLERQTQNRQLMEIEALKNANARKDELLAFTSNGLRTPLYGMIGIAESLQESATGKISTLMANQLNDLVASGKNMAHLVNEILDFSKLKQSPLPVHAEAVAIDELCNTVLSLCRPLMPTQSVKLYHTVPASLPKVLADPNRVQQILYNLVDNSIHHTHEGEIIVSAHVKGDQLEISVKDTGIGIQEGRIPSLFEWNIQQEKIPESQGLGLRITKNLVELQGGSLRGESQAGIGSTFSFTLPIHASETTTQISLGIDSALKELTAFQLADSILKQHPIKQSLHILVIESEEINRLVLLRQLISAGYQAFGVGDGKAAMQLLAHKPVELIVMDGYLTDMSGDELCRRIRLDFTLTELPILILSNVDSLREKKDAFTAGANDFLLKPCDKEEFLLRVETLANMRSLTQEITNMNYFLERNVKERTMALEITNMNLLTVNDEIQEIEKSRTEMLSAISHELGTPITLIHSYIQAVKESLIEENNPRYLDMIHKKLLLLERLTEDLVELTKYKSGNMTLRFEERELDGWLARLVDSMASDVTQSGRAFEFLGTESLDEMIRPFLTIDLDRLDQVISNILWNAVKHTSLEEGRITLSTEIIAKNNEDAMLDEEEWDGELVIRIADNGCGIKKEALPHIFDRFYKIDSSAGYKGSGLGLAIAKEIILAHKGQIGADSTEEKGSVFIIVLPLTFR</sequence>
<dbReference type="SMART" id="SM00387">
    <property type="entry name" value="HATPase_c"/>
    <property type="match status" value="2"/>
</dbReference>
<evidence type="ECO:0000259" key="13">
    <source>
        <dbReference type="PROSITE" id="PS50110"/>
    </source>
</evidence>
<dbReference type="InterPro" id="IPR011622">
    <property type="entry name" value="7TMR_DISM_rcpt_extracell_dom2"/>
</dbReference>